<gene>
    <name evidence="1" type="ORF">DORLON_02735</name>
</gene>
<organism evidence="1 2">
    <name type="scientific">Dorea longicatena DSM 13814</name>
    <dbReference type="NCBI Taxonomy" id="411462"/>
    <lineage>
        <taxon>Bacteria</taxon>
        <taxon>Bacillati</taxon>
        <taxon>Bacillota</taxon>
        <taxon>Clostridia</taxon>
        <taxon>Lachnospirales</taxon>
        <taxon>Lachnospiraceae</taxon>
        <taxon>Dorea</taxon>
    </lineage>
</organism>
<name>A6BK86_9FIRM</name>
<reference evidence="1 2" key="2">
    <citation type="submission" date="2007-04" db="EMBL/GenBank/DDBJ databases">
        <title>Draft genome sequence of Dorea longicatena (DSM 13814).</title>
        <authorList>
            <person name="Sudarsanam P."/>
            <person name="Ley R."/>
            <person name="Guruge J."/>
            <person name="Turnbaugh P.J."/>
            <person name="Mahowald M."/>
            <person name="Liep D."/>
            <person name="Gordon J."/>
        </authorList>
    </citation>
    <scope>NUCLEOTIDE SEQUENCE [LARGE SCALE GENOMIC DNA]</scope>
    <source>
        <strain evidence="1 2">DSM 13814</strain>
    </source>
</reference>
<dbReference type="AlphaFoldDB" id="A6BK86"/>
<comment type="caution">
    <text evidence="1">The sequence shown here is derived from an EMBL/GenBank/DDBJ whole genome shotgun (WGS) entry which is preliminary data.</text>
</comment>
<dbReference type="HOGENOM" id="CLU_3288635_0_0_9"/>
<sequence>MTIYMFIGMIAGTALGLLVAHPAMNLPVLHLRLYRMKKIC</sequence>
<protein>
    <submittedName>
        <fullName evidence="1">Uncharacterized protein</fullName>
    </submittedName>
</protein>
<dbReference type="EMBL" id="AAXB02000021">
    <property type="protein sequence ID" value="EDM61857.1"/>
    <property type="molecule type" value="Genomic_DNA"/>
</dbReference>
<accession>A6BK86</accession>
<proteinExistence type="predicted"/>
<evidence type="ECO:0000313" key="2">
    <source>
        <dbReference type="Proteomes" id="UP000004016"/>
    </source>
</evidence>
<reference evidence="1 2" key="1">
    <citation type="submission" date="2007-03" db="EMBL/GenBank/DDBJ databases">
        <authorList>
            <person name="Fulton L."/>
            <person name="Clifton S."/>
            <person name="Fulton B."/>
            <person name="Xu J."/>
            <person name="Minx P."/>
            <person name="Pepin K.H."/>
            <person name="Johnson M."/>
            <person name="Thiruvilangam P."/>
            <person name="Bhonagiri V."/>
            <person name="Nash W.E."/>
            <person name="Mardis E.R."/>
            <person name="Wilson R.K."/>
        </authorList>
    </citation>
    <scope>NUCLEOTIDE SEQUENCE [LARGE SCALE GENOMIC DNA]</scope>
    <source>
        <strain evidence="1 2">DSM 13814</strain>
    </source>
</reference>
<dbReference type="Proteomes" id="UP000004016">
    <property type="component" value="Unassembled WGS sequence"/>
</dbReference>
<evidence type="ECO:0000313" key="1">
    <source>
        <dbReference type="EMBL" id="EDM61857.1"/>
    </source>
</evidence>